<name>A0A081BHN6_9LACO</name>
<evidence type="ECO:0000313" key="3">
    <source>
        <dbReference type="Proteomes" id="UP000028700"/>
    </source>
</evidence>
<comment type="caution">
    <text evidence="2">The sequence shown here is derived from an EMBL/GenBank/DDBJ whole genome shotgun (WGS) entry which is preliminary data.</text>
</comment>
<dbReference type="STRING" id="1291743.LOSG293_080400"/>
<sequence length="386" mass="43042">MITGFVVIALILGGCQTKTQNKANSSSSDTKVAKKSKTARPKPSDITSTLNRIKGKFAEDQQTRTNGGELTYSSFYWKNSAWHWELISEKRGVIADGKVNSISIGKAGNPDNLRMVSSSGENYSLKLSVTGEFYTIQTTYKDIKGSYVVGDTDGKWTDSAPAKLQASWRSGFEKTRTVMGDDDSTYPYIKVTFSIMPDSLTGVNVLYKSDKKAKLEGNGWGINDHLMSKQVALNTYLLKSYSGNELFSVYKVEYVSSRKIRTRFGSKLVSLTKVGAGQSYAVSNSVGKDTTNLTKEQVKKWVWSDVRKNNEFTMADYYFEQFQKDGLLYIDVRENHDSKNMKAAGAAPSVSPRAALYRINENGQLEKYKITVDGDEWNVVSDDYSE</sequence>
<feature type="region of interest" description="Disordered" evidence="1">
    <location>
        <begin position="20"/>
        <end position="45"/>
    </location>
</feature>
<organism evidence="2 3">
    <name type="scientific">Secundilactobacillus oryzae JCM 18671</name>
    <dbReference type="NCBI Taxonomy" id="1291743"/>
    <lineage>
        <taxon>Bacteria</taxon>
        <taxon>Bacillati</taxon>
        <taxon>Bacillota</taxon>
        <taxon>Bacilli</taxon>
        <taxon>Lactobacillales</taxon>
        <taxon>Lactobacillaceae</taxon>
        <taxon>Secundilactobacillus</taxon>
    </lineage>
</organism>
<keyword evidence="2" id="KW-0449">Lipoprotein</keyword>
<evidence type="ECO:0000256" key="1">
    <source>
        <dbReference type="SAM" id="MobiDB-lite"/>
    </source>
</evidence>
<feature type="compositionally biased region" description="Polar residues" evidence="1">
    <location>
        <begin position="20"/>
        <end position="30"/>
    </location>
</feature>
<proteinExistence type="predicted"/>
<keyword evidence="3" id="KW-1185">Reference proteome</keyword>
<accession>A0A081BHN6</accession>
<dbReference type="AlphaFoldDB" id="A0A081BHN6"/>
<dbReference type="Proteomes" id="UP000028700">
    <property type="component" value="Unassembled WGS sequence"/>
</dbReference>
<evidence type="ECO:0000313" key="2">
    <source>
        <dbReference type="EMBL" id="GAK47554.1"/>
    </source>
</evidence>
<reference evidence="2" key="1">
    <citation type="journal article" date="2014" name="Genome Announc.">
        <title>Draft Genome Sequence of Lactobacillus oryzae Strain SG293T.</title>
        <authorList>
            <person name="Tanizawa Y."/>
            <person name="Fujisawa T."/>
            <person name="Mochizuki T."/>
            <person name="Kaminuma E."/>
            <person name="Nakamura Y."/>
            <person name="Tohno M."/>
        </authorList>
    </citation>
    <scope>NUCLEOTIDE SEQUENCE [LARGE SCALE GENOMIC DNA]</scope>
    <source>
        <strain evidence="2">SG293</strain>
    </source>
</reference>
<dbReference type="eggNOG" id="COG4640">
    <property type="taxonomic scope" value="Bacteria"/>
</dbReference>
<dbReference type="EMBL" id="BBJM01000008">
    <property type="protein sequence ID" value="GAK47554.1"/>
    <property type="molecule type" value="Genomic_DNA"/>
</dbReference>
<gene>
    <name evidence="2" type="ORF">LOSG293_080400</name>
</gene>
<protein>
    <submittedName>
        <fullName evidence="2">Putative lipoprotein</fullName>
    </submittedName>
</protein>